<gene>
    <name evidence="4" type="ORF">SAMN05421686_11069</name>
</gene>
<name>A0A1N7PLC5_9GAMM</name>
<dbReference type="InterPro" id="IPR000644">
    <property type="entry name" value="CBS_dom"/>
</dbReference>
<keyword evidence="5" id="KW-1185">Reference proteome</keyword>
<dbReference type="EMBL" id="FTOH01000010">
    <property type="protein sequence ID" value="SIT11453.1"/>
    <property type="molecule type" value="Genomic_DNA"/>
</dbReference>
<proteinExistence type="predicted"/>
<dbReference type="PANTHER" id="PTHR43080:SF2">
    <property type="entry name" value="CBS DOMAIN-CONTAINING PROTEIN"/>
    <property type="match status" value="1"/>
</dbReference>
<dbReference type="SMART" id="SM00116">
    <property type="entry name" value="CBS"/>
    <property type="match status" value="2"/>
</dbReference>
<evidence type="ECO:0000256" key="2">
    <source>
        <dbReference type="PROSITE-ProRule" id="PRU00703"/>
    </source>
</evidence>
<protein>
    <submittedName>
        <fullName evidence="4">CBS domain-containing protein</fullName>
    </submittedName>
</protein>
<dbReference type="AlphaFoldDB" id="A0A1N7PLC5"/>
<dbReference type="Gene3D" id="3.10.580.10">
    <property type="entry name" value="CBS-domain"/>
    <property type="match status" value="1"/>
</dbReference>
<sequence>MRIVSDIMTRNVKTLGTGSTLRDAEELMREHHVRHIPVVSDTGAIKGVLSQKEFLREAFRITDKFGAHHLQDYLAKTPVLDCLDREVETLPADTPLKTTGERLRAEKEGCLLIADDAGNLLGIVTSQDFVRLALDLLD</sequence>
<reference evidence="5" key="1">
    <citation type="submission" date="2017-01" db="EMBL/GenBank/DDBJ databases">
        <authorList>
            <person name="Varghese N."/>
            <person name="Submissions S."/>
        </authorList>
    </citation>
    <scope>NUCLEOTIDE SEQUENCE [LARGE SCALE GENOMIC DNA]</scope>
    <source>
        <strain evidence="5">DSM 24913</strain>
    </source>
</reference>
<evidence type="ECO:0000313" key="4">
    <source>
        <dbReference type="EMBL" id="SIT11453.1"/>
    </source>
</evidence>
<dbReference type="PROSITE" id="PS51371">
    <property type="entry name" value="CBS"/>
    <property type="match status" value="2"/>
</dbReference>
<dbReference type="Proteomes" id="UP000185639">
    <property type="component" value="Unassembled WGS sequence"/>
</dbReference>
<dbReference type="InterPro" id="IPR051257">
    <property type="entry name" value="Diverse_CBS-Domain"/>
</dbReference>
<dbReference type="PANTHER" id="PTHR43080">
    <property type="entry name" value="CBS DOMAIN-CONTAINING PROTEIN CBSX3, MITOCHONDRIAL"/>
    <property type="match status" value="1"/>
</dbReference>
<keyword evidence="1 2" id="KW-0129">CBS domain</keyword>
<dbReference type="Pfam" id="PF00571">
    <property type="entry name" value="CBS"/>
    <property type="match status" value="2"/>
</dbReference>
<dbReference type="SUPFAM" id="SSF54631">
    <property type="entry name" value="CBS-domain pair"/>
    <property type="match status" value="1"/>
</dbReference>
<organism evidence="4 5">
    <name type="scientific">Thalassolituus maritimus</name>
    <dbReference type="NCBI Taxonomy" id="484498"/>
    <lineage>
        <taxon>Bacteria</taxon>
        <taxon>Pseudomonadati</taxon>
        <taxon>Pseudomonadota</taxon>
        <taxon>Gammaproteobacteria</taxon>
        <taxon>Oceanospirillales</taxon>
        <taxon>Oceanospirillaceae</taxon>
        <taxon>Thalassolituus</taxon>
    </lineage>
</organism>
<feature type="domain" description="CBS" evidence="3">
    <location>
        <begin position="8"/>
        <end position="64"/>
    </location>
</feature>
<dbReference type="InterPro" id="IPR046342">
    <property type="entry name" value="CBS_dom_sf"/>
</dbReference>
<evidence type="ECO:0000259" key="3">
    <source>
        <dbReference type="PROSITE" id="PS51371"/>
    </source>
</evidence>
<dbReference type="STRING" id="484498.SAMN05421686_11069"/>
<accession>A0A1N7PLC5</accession>
<evidence type="ECO:0000256" key="1">
    <source>
        <dbReference type="ARBA" id="ARBA00023122"/>
    </source>
</evidence>
<evidence type="ECO:0000313" key="5">
    <source>
        <dbReference type="Proteomes" id="UP000185639"/>
    </source>
</evidence>
<feature type="domain" description="CBS" evidence="3">
    <location>
        <begin position="83"/>
        <end position="138"/>
    </location>
</feature>